<sequence>MNKLNLSFNKKKKFELSKEELELIENWLGNKYAGDMTIPAIVDFSLETDIEYEKIVVYLAEKVLESRDKKH</sequence>
<evidence type="ECO:0000313" key="1">
    <source>
        <dbReference type="EMBL" id="ANT45110.1"/>
    </source>
</evidence>
<proteinExistence type="predicted"/>
<reference evidence="1 2" key="1">
    <citation type="journal article" date="2016" name="Viruses">
        <title>Two Novel Myoviruses from the North of Iraq Reveal Insights into Clostridium difficile Phage Diversity and Biology.</title>
        <authorList>
            <person name="Rashid S.J."/>
            <person name="Barylski J."/>
            <person name="Hargreaves K.R."/>
            <person name="Millard A.A."/>
            <person name="Vinner G.K."/>
            <person name="Clokie M.R."/>
        </authorList>
    </citation>
    <scope>NUCLEOTIDE SEQUENCE [LARGE SCALE GENOMIC DNA]</scope>
</reference>
<protein>
    <submittedName>
        <fullName evidence="1">Uncharacterized protein</fullName>
    </submittedName>
</protein>
<keyword evidence="2" id="KW-1185">Reference proteome</keyword>
<evidence type="ECO:0000313" key="2">
    <source>
        <dbReference type="Proteomes" id="UP000266412"/>
    </source>
</evidence>
<gene>
    <name evidence="1" type="ORF">CDHM9_42</name>
</gene>
<dbReference type="Proteomes" id="UP000266412">
    <property type="component" value="Segment"/>
</dbReference>
<dbReference type="EMBL" id="KX228399">
    <property type="protein sequence ID" value="ANT45110.1"/>
    <property type="molecule type" value="Genomic_DNA"/>
</dbReference>
<organism evidence="1 2">
    <name type="scientific">Clostridium phage CDKM9</name>
    <dbReference type="NCBI Taxonomy" id="1868594"/>
    <lineage>
        <taxon>Viruses</taxon>
        <taxon>Duplodnaviria</taxon>
        <taxon>Heunggongvirae</taxon>
        <taxon>Uroviricota</taxon>
        <taxon>Caudoviricetes</taxon>
        <taxon>Colneyvirus</taxon>
        <taxon>Colneyvirus CDKM9</taxon>
    </lineage>
</organism>
<accession>A0A3G1E3A6</accession>
<name>A0A3G1E3A6_9CAUD</name>